<sequence>MAAQEYYQSFRPHGQTSTLSPQRPPYPVSPGPSSYNPSPYLQPTAQSYTPQGATPPQYGRPRPQQQYSSYPFPQGPSQPSPQYASHSLLALPPLQPSRSRSEPAESSRLSLYHDRRHNHHHYSHRHSRSRSRSRHSHQSRRHSRSSSRSDSRRRSGSHSHSHKDHKDHKDRDTFLGAGGGALVGDALFPGLGTLGGALFGGWGGRNYGKSRSKSDSGYRDGITVKSGWIRR</sequence>
<keyword evidence="3" id="KW-1185">Reference proteome</keyword>
<dbReference type="AlphaFoldDB" id="A0A9P4P139"/>
<feature type="compositionally biased region" description="Basic residues" evidence="1">
    <location>
        <begin position="114"/>
        <end position="145"/>
    </location>
</feature>
<dbReference type="EMBL" id="MU007014">
    <property type="protein sequence ID" value="KAF2434998.1"/>
    <property type="molecule type" value="Genomic_DNA"/>
</dbReference>
<feature type="compositionally biased region" description="Basic residues" evidence="1">
    <location>
        <begin position="154"/>
        <end position="166"/>
    </location>
</feature>
<evidence type="ECO:0000313" key="2">
    <source>
        <dbReference type="EMBL" id="KAF2434998.1"/>
    </source>
</evidence>
<comment type="caution">
    <text evidence="2">The sequence shown here is derived from an EMBL/GenBank/DDBJ whole genome shotgun (WGS) entry which is preliminary data.</text>
</comment>
<reference evidence="2" key="1">
    <citation type="journal article" date="2020" name="Stud. Mycol.">
        <title>101 Dothideomycetes genomes: a test case for predicting lifestyles and emergence of pathogens.</title>
        <authorList>
            <person name="Haridas S."/>
            <person name="Albert R."/>
            <person name="Binder M."/>
            <person name="Bloem J."/>
            <person name="Labutti K."/>
            <person name="Salamov A."/>
            <person name="Andreopoulos B."/>
            <person name="Baker S."/>
            <person name="Barry K."/>
            <person name="Bills G."/>
            <person name="Bluhm B."/>
            <person name="Cannon C."/>
            <person name="Castanera R."/>
            <person name="Culley D."/>
            <person name="Daum C."/>
            <person name="Ezra D."/>
            <person name="Gonzalez J."/>
            <person name="Henrissat B."/>
            <person name="Kuo A."/>
            <person name="Liang C."/>
            <person name="Lipzen A."/>
            <person name="Lutzoni F."/>
            <person name="Magnuson J."/>
            <person name="Mondo S."/>
            <person name="Nolan M."/>
            <person name="Ohm R."/>
            <person name="Pangilinan J."/>
            <person name="Park H.-J."/>
            <person name="Ramirez L."/>
            <person name="Alfaro M."/>
            <person name="Sun H."/>
            <person name="Tritt A."/>
            <person name="Yoshinaga Y."/>
            <person name="Zwiers L.-H."/>
            <person name="Turgeon B."/>
            <person name="Goodwin S."/>
            <person name="Spatafora J."/>
            <person name="Crous P."/>
            <person name="Grigoriev I."/>
        </authorList>
    </citation>
    <scope>NUCLEOTIDE SEQUENCE</scope>
    <source>
        <strain evidence="2">CBS 130266</strain>
    </source>
</reference>
<evidence type="ECO:0000313" key="3">
    <source>
        <dbReference type="Proteomes" id="UP000800235"/>
    </source>
</evidence>
<proteinExistence type="predicted"/>
<organism evidence="2 3">
    <name type="scientific">Tothia fuscella</name>
    <dbReference type="NCBI Taxonomy" id="1048955"/>
    <lineage>
        <taxon>Eukaryota</taxon>
        <taxon>Fungi</taxon>
        <taxon>Dikarya</taxon>
        <taxon>Ascomycota</taxon>
        <taxon>Pezizomycotina</taxon>
        <taxon>Dothideomycetes</taxon>
        <taxon>Pleosporomycetidae</taxon>
        <taxon>Venturiales</taxon>
        <taxon>Cylindrosympodiaceae</taxon>
        <taxon>Tothia</taxon>
    </lineage>
</organism>
<feature type="compositionally biased region" description="Polar residues" evidence="1">
    <location>
        <begin position="41"/>
        <end position="54"/>
    </location>
</feature>
<dbReference type="Proteomes" id="UP000800235">
    <property type="component" value="Unassembled WGS sequence"/>
</dbReference>
<protein>
    <submittedName>
        <fullName evidence="2">Uncharacterized protein</fullName>
    </submittedName>
</protein>
<accession>A0A9P4P139</accession>
<feature type="region of interest" description="Disordered" evidence="1">
    <location>
        <begin position="1"/>
        <end position="173"/>
    </location>
</feature>
<name>A0A9P4P139_9PEZI</name>
<gene>
    <name evidence="2" type="ORF">EJ08DRAFT_645928</name>
</gene>
<feature type="compositionally biased region" description="Low complexity" evidence="1">
    <location>
        <begin position="55"/>
        <end position="72"/>
    </location>
</feature>
<evidence type="ECO:0000256" key="1">
    <source>
        <dbReference type="SAM" id="MobiDB-lite"/>
    </source>
</evidence>